<protein>
    <recommendedName>
        <fullName evidence="4">Secreted protein</fullName>
    </recommendedName>
</protein>
<keyword evidence="3" id="KW-1185">Reference proteome</keyword>
<evidence type="ECO:0000256" key="1">
    <source>
        <dbReference type="SAM" id="MobiDB-lite"/>
    </source>
</evidence>
<proteinExistence type="predicted"/>
<dbReference type="Proteomes" id="UP001500460">
    <property type="component" value="Unassembled WGS sequence"/>
</dbReference>
<feature type="region of interest" description="Disordered" evidence="1">
    <location>
        <begin position="35"/>
        <end position="60"/>
    </location>
</feature>
<accession>A0ABN3KBR6</accession>
<dbReference type="EMBL" id="BAAATK010000050">
    <property type="protein sequence ID" value="GAA2454982.1"/>
    <property type="molecule type" value="Genomic_DNA"/>
</dbReference>
<reference evidence="2 3" key="1">
    <citation type="journal article" date="2019" name="Int. J. Syst. Evol. Microbiol.">
        <title>The Global Catalogue of Microorganisms (GCM) 10K type strain sequencing project: providing services to taxonomists for standard genome sequencing and annotation.</title>
        <authorList>
            <consortium name="The Broad Institute Genomics Platform"/>
            <consortium name="The Broad Institute Genome Sequencing Center for Infectious Disease"/>
            <person name="Wu L."/>
            <person name="Ma J."/>
        </authorList>
    </citation>
    <scope>NUCLEOTIDE SEQUENCE [LARGE SCALE GENOMIC DNA]</scope>
    <source>
        <strain evidence="2 3">JCM 6922</strain>
    </source>
</reference>
<name>A0ABN3KBR6_9ACTN</name>
<evidence type="ECO:0008006" key="4">
    <source>
        <dbReference type="Google" id="ProtNLM"/>
    </source>
</evidence>
<comment type="caution">
    <text evidence="2">The sequence shown here is derived from an EMBL/GenBank/DDBJ whole genome shotgun (WGS) entry which is preliminary data.</text>
</comment>
<sequence>MSAPARVAGWGRGCMGADMGASAVVEWSVRPPLTASPRNYGRPGVPPIRCPTHSTLTLAP</sequence>
<organism evidence="2 3">
    <name type="scientific">Streptomyces glaucus</name>
    <dbReference type="NCBI Taxonomy" id="284029"/>
    <lineage>
        <taxon>Bacteria</taxon>
        <taxon>Bacillati</taxon>
        <taxon>Actinomycetota</taxon>
        <taxon>Actinomycetes</taxon>
        <taxon>Kitasatosporales</taxon>
        <taxon>Streptomycetaceae</taxon>
        <taxon>Streptomyces</taxon>
    </lineage>
</organism>
<gene>
    <name evidence="2" type="ORF">GCM10010421_55120</name>
</gene>
<evidence type="ECO:0000313" key="2">
    <source>
        <dbReference type="EMBL" id="GAA2454982.1"/>
    </source>
</evidence>
<evidence type="ECO:0000313" key="3">
    <source>
        <dbReference type="Proteomes" id="UP001500460"/>
    </source>
</evidence>